<evidence type="ECO:0000313" key="3">
    <source>
        <dbReference type="Proteomes" id="UP000054691"/>
    </source>
</evidence>
<dbReference type="RefSeq" id="WP_238584457.1">
    <property type="nucleotide sequence ID" value="NZ_CAAAHW010000002.1"/>
</dbReference>
<protein>
    <submittedName>
        <fullName evidence="2">Uncharacterized protein</fullName>
    </submittedName>
</protein>
<dbReference type="Proteomes" id="UP000254476">
    <property type="component" value="Unassembled WGS sequence"/>
</dbReference>
<organism evidence="2 4">
    <name type="scientific">Legionella gratiana</name>
    <dbReference type="NCBI Taxonomy" id="45066"/>
    <lineage>
        <taxon>Bacteria</taxon>
        <taxon>Pseudomonadati</taxon>
        <taxon>Pseudomonadota</taxon>
        <taxon>Gammaproteobacteria</taxon>
        <taxon>Legionellales</taxon>
        <taxon>Legionellaceae</taxon>
        <taxon>Legionella</taxon>
    </lineage>
</organism>
<gene>
    <name evidence="1" type="ORF">Lgra_2809</name>
    <name evidence="2" type="ORF">NCTC12388_00765</name>
</gene>
<keyword evidence="3" id="KW-1185">Reference proteome</keyword>
<sequence length="254" mass="30006">MDSIQLALDVHSQRTHQYIKSPLLKNCYLSEATYPLLVSYLTWIRKINGCFNKTDEMHQNEQINNEFQFLCKHNLLFFLTTTRQFDIVEKLFSTPSFTTRLHDAIECTKKEHLKIKHIKKKRLLHLIHQQNERLTSLLKKQHHVPIGTLNHCLHYFIHLAKKNLVRNISMQDTEVMDYALTAFKFFIENPNNVNHEIGVPENSKHSEKKLNSSHKNFLFNKRSTFFSSTEQGKNEGKIQFRPTSNFFQKGHVLL</sequence>
<evidence type="ECO:0000313" key="1">
    <source>
        <dbReference type="EMBL" id="KTD06032.1"/>
    </source>
</evidence>
<evidence type="ECO:0000313" key="2">
    <source>
        <dbReference type="EMBL" id="STX42694.1"/>
    </source>
</evidence>
<dbReference type="AlphaFoldDB" id="A0A378J4K7"/>
<dbReference type="Proteomes" id="UP000054691">
    <property type="component" value="Unassembled WGS sequence"/>
</dbReference>
<dbReference type="EMBL" id="UGOB01000001">
    <property type="protein sequence ID" value="STX42694.1"/>
    <property type="molecule type" value="Genomic_DNA"/>
</dbReference>
<reference evidence="1 3" key="1">
    <citation type="submission" date="2015-11" db="EMBL/GenBank/DDBJ databases">
        <title>Genomic analysis of 38 Legionella species identifies large and diverse effector repertoires.</title>
        <authorList>
            <person name="Burstein D."/>
            <person name="Amaro F."/>
            <person name="Zusman T."/>
            <person name="Lifshitz Z."/>
            <person name="Cohen O."/>
            <person name="Gilbert J.A."/>
            <person name="Pupko T."/>
            <person name="Shuman H.A."/>
            <person name="Segal G."/>
        </authorList>
    </citation>
    <scope>NUCLEOTIDE SEQUENCE [LARGE SCALE GENOMIC DNA]</scope>
    <source>
        <strain evidence="1 3">Lyon 8420412</strain>
    </source>
</reference>
<name>A0A378J4K7_9GAMM</name>
<proteinExistence type="predicted"/>
<reference evidence="2 4" key="2">
    <citation type="submission" date="2018-06" db="EMBL/GenBank/DDBJ databases">
        <authorList>
            <consortium name="Pathogen Informatics"/>
            <person name="Doyle S."/>
        </authorList>
    </citation>
    <scope>NUCLEOTIDE SEQUENCE [LARGE SCALE GENOMIC DNA]</scope>
    <source>
        <strain evidence="2 4">NCTC12388</strain>
    </source>
</reference>
<dbReference type="EMBL" id="LNYE01000029">
    <property type="protein sequence ID" value="KTD06032.1"/>
    <property type="molecule type" value="Genomic_DNA"/>
</dbReference>
<accession>A0A378J4K7</accession>
<evidence type="ECO:0000313" key="4">
    <source>
        <dbReference type="Proteomes" id="UP000254476"/>
    </source>
</evidence>